<name>A0A165CNB9_9BASI</name>
<feature type="region of interest" description="Disordered" evidence="1">
    <location>
        <begin position="163"/>
        <end position="187"/>
    </location>
</feature>
<dbReference type="InParanoid" id="A0A165CNB9"/>
<reference evidence="2 3" key="1">
    <citation type="journal article" date="2016" name="Mol. Biol. Evol.">
        <title>Comparative Genomics of Early-Diverging Mushroom-Forming Fungi Provides Insights into the Origins of Lignocellulose Decay Capabilities.</title>
        <authorList>
            <person name="Nagy L.G."/>
            <person name="Riley R."/>
            <person name="Tritt A."/>
            <person name="Adam C."/>
            <person name="Daum C."/>
            <person name="Floudas D."/>
            <person name="Sun H."/>
            <person name="Yadav J.S."/>
            <person name="Pangilinan J."/>
            <person name="Larsson K.H."/>
            <person name="Matsuura K."/>
            <person name="Barry K."/>
            <person name="Labutti K."/>
            <person name="Kuo R."/>
            <person name="Ohm R.A."/>
            <person name="Bhattacharya S.S."/>
            <person name="Shirouzu T."/>
            <person name="Yoshinaga Y."/>
            <person name="Martin F.M."/>
            <person name="Grigoriev I.V."/>
            <person name="Hibbett D.S."/>
        </authorList>
    </citation>
    <scope>NUCLEOTIDE SEQUENCE [LARGE SCALE GENOMIC DNA]</scope>
    <source>
        <strain evidence="2 3">HHB12733</strain>
    </source>
</reference>
<keyword evidence="3" id="KW-1185">Reference proteome</keyword>
<feature type="region of interest" description="Disordered" evidence="1">
    <location>
        <begin position="50"/>
        <end position="76"/>
    </location>
</feature>
<dbReference type="AlphaFoldDB" id="A0A165CNB9"/>
<feature type="region of interest" description="Disordered" evidence="1">
    <location>
        <begin position="95"/>
        <end position="133"/>
    </location>
</feature>
<accession>A0A165CNB9</accession>
<evidence type="ECO:0000256" key="1">
    <source>
        <dbReference type="SAM" id="MobiDB-lite"/>
    </source>
</evidence>
<gene>
    <name evidence="2" type="ORF">CALCODRAFT_503959</name>
</gene>
<dbReference type="Proteomes" id="UP000076842">
    <property type="component" value="Unassembled WGS sequence"/>
</dbReference>
<feature type="compositionally biased region" description="Pro residues" evidence="1">
    <location>
        <begin position="103"/>
        <end position="128"/>
    </location>
</feature>
<evidence type="ECO:0000313" key="3">
    <source>
        <dbReference type="Proteomes" id="UP000076842"/>
    </source>
</evidence>
<dbReference type="EMBL" id="KV424126">
    <property type="protein sequence ID" value="KZT51094.1"/>
    <property type="molecule type" value="Genomic_DNA"/>
</dbReference>
<proteinExistence type="predicted"/>
<organism evidence="2 3">
    <name type="scientific">Calocera cornea HHB12733</name>
    <dbReference type="NCBI Taxonomy" id="1353952"/>
    <lineage>
        <taxon>Eukaryota</taxon>
        <taxon>Fungi</taxon>
        <taxon>Dikarya</taxon>
        <taxon>Basidiomycota</taxon>
        <taxon>Agaricomycotina</taxon>
        <taxon>Dacrymycetes</taxon>
        <taxon>Dacrymycetales</taxon>
        <taxon>Dacrymycetaceae</taxon>
        <taxon>Calocera</taxon>
    </lineage>
</organism>
<sequence length="506" mass="56585">MINRDSDGVFILHPRAVPRLAHALTMRPDQLPAPLIPTEPRALRECAGSLGGVGQTIPTEPRSMRQDKRITTGPGLAPHREKVVIPFASRTISHHTTSGTVAVPPPLPFAEPPPLPPPPQAEPPPSPPSSSIEVGIRAGALRSSSHTPHETDTNAGITQELVHKRKAEEPPTEEPNSKRLATGHGQHHAVPLEEDRIPIHVDQYQSLTITRTLRTLDGLLDKAHACYIEFWKVAPLVAARLACNEHWRTFTKQLATADGCVRTLVASLPIVAAPESGYDVDERAWDFDAVFAVLNTLNRPDNKTNLFHELRALLSTHTKFIHHNLVLHQTAYHFIPYRDFTSALQRTLPLPLRILDGAPLMSEAPDVDMSMFEDAACQTEIVTMEPGQFFMPEDDFHERKPETPIHNLADRACQTELELLLERNLPKLTQADIDKLHDHVYMTMRAFKSFIKEHEDVVELVLEEDSFRKFGSRLRKLLGLITKSVSDTDLVPILEAIDEQLWDALQ</sequence>
<protein>
    <submittedName>
        <fullName evidence="2">Uncharacterized protein</fullName>
    </submittedName>
</protein>
<evidence type="ECO:0000313" key="2">
    <source>
        <dbReference type="EMBL" id="KZT51094.1"/>
    </source>
</evidence>